<feature type="compositionally biased region" description="Polar residues" evidence="5">
    <location>
        <begin position="315"/>
        <end position="327"/>
    </location>
</feature>
<gene>
    <name evidence="7" type="ORF">MANES_01G065800v8</name>
</gene>
<feature type="region of interest" description="Disordered" evidence="5">
    <location>
        <begin position="402"/>
        <end position="434"/>
    </location>
</feature>
<dbReference type="Gramene" id="Manes.01G065800.1.v8.1">
    <property type="protein sequence ID" value="Manes.01G065800.1.v8.1.CDS"/>
    <property type="gene ID" value="Manes.01G065800.v8.1"/>
</dbReference>
<evidence type="ECO:0000259" key="6">
    <source>
        <dbReference type="Pfam" id="PF13178"/>
    </source>
</evidence>
<dbReference type="EMBL" id="CM004387">
    <property type="protein sequence ID" value="OAY59860.1"/>
    <property type="molecule type" value="Genomic_DNA"/>
</dbReference>
<dbReference type="CDD" id="cd23767">
    <property type="entry name" value="IQCD"/>
    <property type="match status" value="1"/>
</dbReference>
<feature type="compositionally biased region" description="Low complexity" evidence="5">
    <location>
        <begin position="197"/>
        <end position="210"/>
    </location>
</feature>
<dbReference type="GO" id="GO:0005516">
    <property type="term" value="F:calmodulin binding"/>
    <property type="evidence" value="ECO:0007669"/>
    <property type="project" value="UniProtKB-KW"/>
</dbReference>
<dbReference type="InterPro" id="IPR025064">
    <property type="entry name" value="DUF4005"/>
</dbReference>
<protein>
    <recommendedName>
        <fullName evidence="6">DUF4005 domain-containing protein</fullName>
    </recommendedName>
</protein>
<name>A0A2C9WIA4_MANES</name>
<evidence type="ECO:0000313" key="7">
    <source>
        <dbReference type="EMBL" id="OAY59860.1"/>
    </source>
</evidence>
<keyword evidence="1" id="KW-0112">Calmodulin-binding</keyword>
<feature type="region of interest" description="Disordered" evidence="5">
    <location>
        <begin position="15"/>
        <end position="37"/>
    </location>
</feature>
<dbReference type="Proteomes" id="UP000091857">
    <property type="component" value="Chromosome 1"/>
</dbReference>
<dbReference type="Pfam" id="PF00612">
    <property type="entry name" value="IQ"/>
    <property type="match status" value="2"/>
</dbReference>
<evidence type="ECO:0000256" key="4">
    <source>
        <dbReference type="ARBA" id="ARBA00045534"/>
    </source>
</evidence>
<dbReference type="InterPro" id="IPR027417">
    <property type="entry name" value="P-loop_NTPase"/>
</dbReference>
<proteinExistence type="inferred from homology"/>
<keyword evidence="8" id="KW-1185">Reference proteome</keyword>
<evidence type="ECO:0000256" key="1">
    <source>
        <dbReference type="ARBA" id="ARBA00022860"/>
    </source>
</evidence>
<dbReference type="Gene3D" id="1.20.5.190">
    <property type="match status" value="1"/>
</dbReference>
<dbReference type="SUPFAM" id="SSF52540">
    <property type="entry name" value="P-loop containing nucleoside triphosphate hydrolases"/>
    <property type="match status" value="1"/>
</dbReference>
<evidence type="ECO:0000256" key="2">
    <source>
        <dbReference type="ARBA" id="ARBA00024341"/>
    </source>
</evidence>
<dbReference type="OMA" id="NNSPQFY"/>
<dbReference type="PROSITE" id="PS50096">
    <property type="entry name" value="IQ"/>
    <property type="match status" value="2"/>
</dbReference>
<feature type="region of interest" description="Disordered" evidence="5">
    <location>
        <begin position="315"/>
        <end position="372"/>
    </location>
</feature>
<dbReference type="SMART" id="SM00015">
    <property type="entry name" value="IQ"/>
    <property type="match status" value="2"/>
</dbReference>
<dbReference type="AlphaFoldDB" id="A0A2C9WIA4"/>
<organism evidence="7 8">
    <name type="scientific">Manihot esculenta</name>
    <name type="common">Cassava</name>
    <name type="synonym">Jatropha manihot</name>
    <dbReference type="NCBI Taxonomy" id="3983"/>
    <lineage>
        <taxon>Eukaryota</taxon>
        <taxon>Viridiplantae</taxon>
        <taxon>Streptophyta</taxon>
        <taxon>Embryophyta</taxon>
        <taxon>Tracheophyta</taxon>
        <taxon>Spermatophyta</taxon>
        <taxon>Magnoliopsida</taxon>
        <taxon>eudicotyledons</taxon>
        <taxon>Gunneridae</taxon>
        <taxon>Pentapetalae</taxon>
        <taxon>rosids</taxon>
        <taxon>fabids</taxon>
        <taxon>Malpighiales</taxon>
        <taxon>Euphorbiaceae</taxon>
        <taxon>Crotonoideae</taxon>
        <taxon>Manihoteae</taxon>
        <taxon>Manihot</taxon>
    </lineage>
</organism>
<comment type="subunit">
    <text evidence="3">Binds to multiple calmodulin (CaM) in the presence of Ca(2+) and CaM-like proteins.</text>
</comment>
<comment type="similarity">
    <text evidence="2">Belongs to the IQD family.</text>
</comment>
<dbReference type="InterPro" id="IPR000048">
    <property type="entry name" value="IQ_motif_EF-hand-BS"/>
</dbReference>
<feature type="region of interest" description="Disordered" evidence="5">
    <location>
        <begin position="197"/>
        <end position="258"/>
    </location>
</feature>
<dbReference type="STRING" id="3983.A0A2C9WIA4"/>
<feature type="domain" description="DUF4005" evidence="6">
    <location>
        <begin position="356"/>
        <end position="423"/>
    </location>
</feature>
<dbReference type="Pfam" id="PF13178">
    <property type="entry name" value="DUF4005"/>
    <property type="match status" value="1"/>
</dbReference>
<accession>A0A2C9WIA4</accession>
<dbReference type="PANTHER" id="PTHR32295">
    <property type="entry name" value="IQ-DOMAIN 5-RELATED"/>
    <property type="match status" value="1"/>
</dbReference>
<sequence length="465" mass="52072">MGKASKWFRAILGLKKPVHHPSEGQQQTSGRSKEKRRWSFVKSYREKDQPQHHIKREVLDGKEVSLTFQNSSDYEEQPNKHAIAVAAATAAVAEAAVAAAHAAAEVVRLTSSGRDANTLSMTYVSESHAWREDLAAVKIQAAFRGYLARRALRALKALVRLQALVRGHIERKRTAEWVQRMQALLRAQARARAGRIQLHVSESSHSSSKSSHFHHPGPPTPEKFENAIRPRSGKYEQPSMLKRTGSKSNSRAISDEDKAQLPFNWSGRRTDESSWEKSDKILEVDTEKPHINLKRRNLFHSSHLALASDQYTHSFTTSKDSTTHQTVPSPSSGEIQSSSPLKFPHEDEDVYSASSKGGCGRRSPFTPSKSDASASFLSGYSDYYYPNYMCYTESSRAKLRSLSAPKQRPQYERSSSTKRYSIHGFGEQRSNSAQRASALRASFTSKAYPGSGHLDRLGMPIEQRF</sequence>
<dbReference type="OrthoDB" id="1686972at2759"/>
<evidence type="ECO:0000313" key="8">
    <source>
        <dbReference type="Proteomes" id="UP000091857"/>
    </source>
</evidence>
<evidence type="ECO:0000256" key="3">
    <source>
        <dbReference type="ARBA" id="ARBA00024378"/>
    </source>
</evidence>
<comment type="caution">
    <text evidence="7">The sequence shown here is derived from an EMBL/GenBank/DDBJ whole genome shotgun (WGS) entry which is preliminary data.</text>
</comment>
<feature type="compositionally biased region" description="Low complexity" evidence="5">
    <location>
        <begin position="328"/>
        <end position="340"/>
    </location>
</feature>
<evidence type="ECO:0000256" key="5">
    <source>
        <dbReference type="SAM" id="MobiDB-lite"/>
    </source>
</evidence>
<reference evidence="8" key="1">
    <citation type="journal article" date="2016" name="Nat. Biotechnol.">
        <title>Sequencing wild and cultivated cassava and related species reveals extensive interspecific hybridization and genetic diversity.</title>
        <authorList>
            <person name="Bredeson J.V."/>
            <person name="Lyons J.B."/>
            <person name="Prochnik S.E."/>
            <person name="Wu G.A."/>
            <person name="Ha C.M."/>
            <person name="Edsinger-Gonzales E."/>
            <person name="Grimwood J."/>
            <person name="Schmutz J."/>
            <person name="Rabbi I.Y."/>
            <person name="Egesi C."/>
            <person name="Nauluvula P."/>
            <person name="Lebot V."/>
            <person name="Ndunguru J."/>
            <person name="Mkamilo G."/>
            <person name="Bart R.S."/>
            <person name="Setter T.L."/>
            <person name="Gleadow R.M."/>
            <person name="Kulakow P."/>
            <person name="Ferguson M.E."/>
            <person name="Rounsley S."/>
            <person name="Rokhsar D.S."/>
        </authorList>
    </citation>
    <scope>NUCLEOTIDE SEQUENCE [LARGE SCALE GENOMIC DNA]</scope>
    <source>
        <strain evidence="8">cv. AM560-2</strain>
    </source>
</reference>
<comment type="function">
    <text evidence="4">May be involved in cooperative interactions with calmodulins or calmodulin-like proteins. Recruits calmodulin proteins to microtubules, thus being a potential scaffold in cellular signaling and trafficking. May associate with nucleic acids and regulate gene expression at the transcriptional or post-transcriptional level.</text>
</comment>
<dbReference type="PANTHER" id="PTHR32295:SF11">
    <property type="entry name" value="PROTEIN IQ-DOMAIN 22"/>
    <property type="match status" value="1"/>
</dbReference>